<dbReference type="Gene3D" id="1.10.260.40">
    <property type="entry name" value="lambda repressor-like DNA-binding domains"/>
    <property type="match status" value="1"/>
</dbReference>
<keyword evidence="3" id="KW-1185">Reference proteome</keyword>
<dbReference type="SUPFAM" id="SSF47413">
    <property type="entry name" value="lambda repressor-like DNA-binding domains"/>
    <property type="match status" value="1"/>
</dbReference>
<feature type="domain" description="HTH cro/C1-type" evidence="1">
    <location>
        <begin position="7"/>
        <end position="55"/>
    </location>
</feature>
<dbReference type="SMART" id="SM00530">
    <property type="entry name" value="HTH_XRE"/>
    <property type="match status" value="1"/>
</dbReference>
<proteinExistence type="predicted"/>
<accession>A0ABS0DHD5</accession>
<evidence type="ECO:0000313" key="2">
    <source>
        <dbReference type="EMBL" id="MBF6356354.1"/>
    </source>
</evidence>
<dbReference type="InterPro" id="IPR001387">
    <property type="entry name" value="Cro/C1-type_HTH"/>
</dbReference>
<dbReference type="InterPro" id="IPR010982">
    <property type="entry name" value="Lambda_DNA-bd_dom_sf"/>
</dbReference>
<protein>
    <submittedName>
        <fullName evidence="2">Helix-turn-helix transcriptional regulator</fullName>
    </submittedName>
</protein>
<evidence type="ECO:0000259" key="1">
    <source>
        <dbReference type="PROSITE" id="PS50943"/>
    </source>
</evidence>
<name>A0ABS0DHD5_9NOCA</name>
<dbReference type="InterPro" id="IPR011990">
    <property type="entry name" value="TPR-like_helical_dom_sf"/>
</dbReference>
<dbReference type="CDD" id="cd00093">
    <property type="entry name" value="HTH_XRE"/>
    <property type="match status" value="1"/>
</dbReference>
<organism evidence="2 3">
    <name type="scientific">Nocardia higoensis</name>
    <dbReference type="NCBI Taxonomy" id="228599"/>
    <lineage>
        <taxon>Bacteria</taxon>
        <taxon>Bacillati</taxon>
        <taxon>Actinomycetota</taxon>
        <taxon>Actinomycetes</taxon>
        <taxon>Mycobacteriales</taxon>
        <taxon>Nocardiaceae</taxon>
        <taxon>Nocardia</taxon>
    </lineage>
</organism>
<dbReference type="SUPFAM" id="SSF48452">
    <property type="entry name" value="TPR-like"/>
    <property type="match status" value="1"/>
</dbReference>
<dbReference type="Gene3D" id="1.25.40.10">
    <property type="entry name" value="Tetratricopeptide repeat domain"/>
    <property type="match status" value="1"/>
</dbReference>
<sequence>MYDGEHLRAARVAAGISLRYMASRVHFAPSYLSLVETGKRPVTPRLVLGYEDVLGPEALRRDASDDDPSVEAWIERVNATDIPDGVLGYLDYSVDDLARAYPVTTPSAVLEWALTSMRVGRAMLERKKTLGEHRRLMLTLGWFSLIAAACHVDLGDALAARQRLRVARDISLEAEHPEITAWAMETMAWQQLTDGDFTVAATASQVAQHVAPRDSSVFIQATAQEGRALARMGDRDGAYTALRSLARLVSGRHDPKQVEHHFFFDLTKSNSYMAAILAWIGDPAAESFARQVVSDLESAPHPRPRRLVAARLDLGLALLAAGKADEAAETALAAVTSGRLAPSTFWRLDEVVAGIERVDTHAAARVREACRDHYPARAHG</sequence>
<comment type="caution">
    <text evidence="2">The sequence shown here is derived from an EMBL/GenBank/DDBJ whole genome shotgun (WGS) entry which is preliminary data.</text>
</comment>
<dbReference type="Proteomes" id="UP000707731">
    <property type="component" value="Unassembled WGS sequence"/>
</dbReference>
<reference evidence="2 3" key="1">
    <citation type="submission" date="2020-10" db="EMBL/GenBank/DDBJ databases">
        <title>Identification of Nocardia species via Next-generation sequencing and recognition of intraspecies genetic diversity.</title>
        <authorList>
            <person name="Li P."/>
            <person name="Li P."/>
            <person name="Lu B."/>
        </authorList>
    </citation>
    <scope>NUCLEOTIDE SEQUENCE [LARGE SCALE GENOMIC DNA]</scope>
    <source>
        <strain evidence="2 3">BJ06-0143</strain>
    </source>
</reference>
<dbReference type="PROSITE" id="PS50943">
    <property type="entry name" value="HTH_CROC1"/>
    <property type="match status" value="1"/>
</dbReference>
<evidence type="ECO:0000313" key="3">
    <source>
        <dbReference type="Proteomes" id="UP000707731"/>
    </source>
</evidence>
<dbReference type="EMBL" id="JADLQN010000002">
    <property type="protein sequence ID" value="MBF6356354.1"/>
    <property type="molecule type" value="Genomic_DNA"/>
</dbReference>
<dbReference type="Pfam" id="PF13560">
    <property type="entry name" value="HTH_31"/>
    <property type="match status" value="1"/>
</dbReference>
<gene>
    <name evidence="2" type="ORF">IU449_17685</name>
</gene>